<keyword evidence="1" id="KW-1133">Transmembrane helix</keyword>
<keyword evidence="1" id="KW-0812">Transmembrane</keyword>
<comment type="caution">
    <text evidence="2">The sequence shown here is derived from an EMBL/GenBank/DDBJ whole genome shotgun (WGS) entry which is preliminary data.</text>
</comment>
<dbReference type="Proteomes" id="UP000238196">
    <property type="component" value="Unassembled WGS sequence"/>
</dbReference>
<dbReference type="AlphaFoldDB" id="A0A2S5KV78"/>
<organism evidence="2 3">
    <name type="scientific">Proteobacteria bacterium 228</name>
    <dbReference type="NCBI Taxonomy" id="2083153"/>
    <lineage>
        <taxon>Bacteria</taxon>
        <taxon>Pseudomonadati</taxon>
        <taxon>Pseudomonadota</taxon>
    </lineage>
</organism>
<feature type="transmembrane region" description="Helical" evidence="1">
    <location>
        <begin position="7"/>
        <end position="30"/>
    </location>
</feature>
<proteinExistence type="predicted"/>
<reference evidence="2 3" key="1">
    <citation type="submission" date="2018-02" db="EMBL/GenBank/DDBJ databases">
        <title>novel marine gammaproteobacteria from coastal saline agro ecosystem.</title>
        <authorList>
            <person name="Krishnan R."/>
            <person name="Ramesh Kumar N."/>
        </authorList>
    </citation>
    <scope>NUCLEOTIDE SEQUENCE [LARGE SCALE GENOMIC DNA]</scope>
    <source>
        <strain evidence="2 3">228</strain>
    </source>
</reference>
<dbReference type="EMBL" id="PRLP01000012">
    <property type="protein sequence ID" value="PPC78595.1"/>
    <property type="molecule type" value="Genomic_DNA"/>
</dbReference>
<gene>
    <name evidence="2" type="ORF">C4K68_03540</name>
</gene>
<sequence length="383" mass="41416">MRLRKGVFAPVMVIVAGGYLLSCLLTARVVRQQLNVLSEQIPGSSVRWQEQGWLGDQISISVPLPEEAGSLSLQLSLSASYWWPLHVQSHGVLDVSGNEQSLLSSYLGLPPLAFSGSVGLSSGNLKIELPTLDLHNSLEALKVAQSLAELAWDTTSISLNWISSSADWSRADKQIKAQGINIHSQLFRTADVSGVTNSLSHQVNVVIASLDVTGKRNNAMIPMLSAEQLQAESKGLLSNGRLGYKLHVFSPSIDLLGLKGAFESRSHVQPMHTPKLMKLVDSIGLTSGSGVAFQDVQSELMTQSMVLILENAEMQLEAGSPPSAQGELTMLPQAASALWQVPTWQGTLTLHNIPPFFGLITGMNVPLGKPVELAFQHGQWYQR</sequence>
<evidence type="ECO:0000313" key="2">
    <source>
        <dbReference type="EMBL" id="PPC78595.1"/>
    </source>
</evidence>
<protein>
    <submittedName>
        <fullName evidence="2">Uncharacterized protein</fullName>
    </submittedName>
</protein>
<evidence type="ECO:0000313" key="3">
    <source>
        <dbReference type="Proteomes" id="UP000238196"/>
    </source>
</evidence>
<name>A0A2S5KV78_9PROT</name>
<evidence type="ECO:0000256" key="1">
    <source>
        <dbReference type="SAM" id="Phobius"/>
    </source>
</evidence>
<accession>A0A2S5KV78</accession>
<keyword evidence="1" id="KW-0472">Membrane</keyword>